<dbReference type="Proteomes" id="UP000037035">
    <property type="component" value="Unassembled WGS sequence"/>
</dbReference>
<feature type="compositionally biased region" description="Polar residues" evidence="1">
    <location>
        <begin position="108"/>
        <end position="124"/>
    </location>
</feature>
<protein>
    <submittedName>
        <fullName evidence="2">Uncharacterized protein</fullName>
    </submittedName>
</protein>
<dbReference type="AlphaFoldDB" id="A0A0L6V8U2"/>
<evidence type="ECO:0000313" key="2">
    <source>
        <dbReference type="EMBL" id="KNZ57231.1"/>
    </source>
</evidence>
<organism evidence="2 3">
    <name type="scientific">Puccinia sorghi</name>
    <dbReference type="NCBI Taxonomy" id="27349"/>
    <lineage>
        <taxon>Eukaryota</taxon>
        <taxon>Fungi</taxon>
        <taxon>Dikarya</taxon>
        <taxon>Basidiomycota</taxon>
        <taxon>Pucciniomycotina</taxon>
        <taxon>Pucciniomycetes</taxon>
        <taxon>Pucciniales</taxon>
        <taxon>Pucciniaceae</taxon>
        <taxon>Puccinia</taxon>
    </lineage>
</organism>
<dbReference type="PANTHER" id="PTHR33246:SF51">
    <property type="entry name" value="MYB_SANT-LIKE DOMAIN-CONTAINING PROTEIN"/>
    <property type="match status" value="1"/>
</dbReference>
<dbReference type="VEuPathDB" id="FungiDB:VP01_2204g3"/>
<keyword evidence="3" id="KW-1185">Reference proteome</keyword>
<comment type="caution">
    <text evidence="2">The sequence shown here is derived from an EMBL/GenBank/DDBJ whole genome shotgun (WGS) entry which is preliminary data.</text>
</comment>
<gene>
    <name evidence="2" type="ORF">VP01_2204g3</name>
</gene>
<dbReference type="EMBL" id="LAVV01007064">
    <property type="protein sequence ID" value="KNZ57231.1"/>
    <property type="molecule type" value="Genomic_DNA"/>
</dbReference>
<reference evidence="2 3" key="1">
    <citation type="submission" date="2015-08" db="EMBL/GenBank/DDBJ databases">
        <title>Next Generation Sequencing and Analysis of the Genome of Puccinia sorghi L Schw, the Causal Agent of Maize Common Rust.</title>
        <authorList>
            <person name="Rochi L."/>
            <person name="Burguener G."/>
            <person name="Darino M."/>
            <person name="Turjanski A."/>
            <person name="Kreff E."/>
            <person name="Dieguez M.J."/>
            <person name="Sacco F."/>
        </authorList>
    </citation>
    <scope>NUCLEOTIDE SEQUENCE [LARGE SCALE GENOMIC DNA]</scope>
    <source>
        <strain evidence="2 3">RO10H11247</strain>
    </source>
</reference>
<dbReference type="OrthoDB" id="2519007at2759"/>
<feature type="region of interest" description="Disordered" evidence="1">
    <location>
        <begin position="105"/>
        <end position="179"/>
    </location>
</feature>
<proteinExistence type="predicted"/>
<evidence type="ECO:0000313" key="3">
    <source>
        <dbReference type="Proteomes" id="UP000037035"/>
    </source>
</evidence>
<sequence length="315" mass="34300">MKIATAYRLIEKKYMDVQNFEENTGAGIEKKSGAQTLYNLLETKFPCYHRLDVLFQGKANVMAMFEFDHSKPGDELRLLMDSNFKHVDDGVGAMVSDGEDDLEEAQLENETNGSNQQEPSTTSPHLPPQDEVHNSLCPPLLGKEGKPHPATGDGPIGNQSSGDGPIGNDLSNCLGLPVDTNPNQPPLSLGRCFPTAIGNSLLPSSTSFCSWGQSSVCCCIASSTTRTTDSNAGANSPSAAPKVSLAREFSSATNSQFHIIESHLSVEQVRLEQEDTQAAKRDQLEEIHMNCAVHQADQQLAREEHREAREDACWV</sequence>
<evidence type="ECO:0000256" key="1">
    <source>
        <dbReference type="SAM" id="MobiDB-lite"/>
    </source>
</evidence>
<dbReference type="PANTHER" id="PTHR33246">
    <property type="entry name" value="CCHC-TYPE DOMAIN-CONTAINING PROTEIN"/>
    <property type="match status" value="1"/>
</dbReference>
<name>A0A0L6V8U2_9BASI</name>
<accession>A0A0L6V8U2</accession>